<dbReference type="Gene3D" id="1.20.960.10">
    <property type="entry name" value="Mitochondrial outer membrane translocase complex, subunit Tom20 domain"/>
    <property type="match status" value="1"/>
</dbReference>
<name>A0A8C8UD25_PERMB</name>
<dbReference type="PANTHER" id="PTHR12430">
    <property type="entry name" value="MITOCHONDRIAL IMPORT RECEPTOR SUBUNIT TOM20"/>
    <property type="match status" value="1"/>
</dbReference>
<keyword evidence="8" id="KW-0496">Mitochondrion</keyword>
<dbReference type="GO" id="GO:0006886">
    <property type="term" value="P:intracellular protein transport"/>
    <property type="evidence" value="ECO:0007669"/>
    <property type="project" value="InterPro"/>
</dbReference>
<evidence type="ECO:0000256" key="2">
    <source>
        <dbReference type="ARBA" id="ARBA00005792"/>
    </source>
</evidence>
<keyword evidence="4" id="KW-0812">Transmembrane</keyword>
<comment type="similarity">
    <text evidence="2">Belongs to the Tom20 family.</text>
</comment>
<keyword evidence="3" id="KW-0813">Transport</keyword>
<keyword evidence="7" id="KW-1133">Transmembrane helix</keyword>
<proteinExistence type="inferred from homology"/>
<organism evidence="10 11">
    <name type="scientific">Peromyscus maniculatus bairdii</name>
    <name type="common">Prairie deer mouse</name>
    <dbReference type="NCBI Taxonomy" id="230844"/>
    <lineage>
        <taxon>Eukaryota</taxon>
        <taxon>Metazoa</taxon>
        <taxon>Chordata</taxon>
        <taxon>Craniata</taxon>
        <taxon>Vertebrata</taxon>
        <taxon>Euteleostomi</taxon>
        <taxon>Mammalia</taxon>
        <taxon>Eutheria</taxon>
        <taxon>Euarchontoglires</taxon>
        <taxon>Glires</taxon>
        <taxon>Rodentia</taxon>
        <taxon>Myomorpha</taxon>
        <taxon>Muroidea</taxon>
        <taxon>Cricetidae</taxon>
        <taxon>Neotominae</taxon>
        <taxon>Peromyscus</taxon>
    </lineage>
</organism>
<evidence type="ECO:0000256" key="6">
    <source>
        <dbReference type="ARBA" id="ARBA00022927"/>
    </source>
</evidence>
<dbReference type="SUPFAM" id="SSF47157">
    <property type="entry name" value="Mitochondrial import receptor subunit Tom20"/>
    <property type="match status" value="1"/>
</dbReference>
<accession>A0A8C8UD25</accession>
<evidence type="ECO:0000313" key="10">
    <source>
        <dbReference type="Ensembl" id="ENSPEMP00000029888.1"/>
    </source>
</evidence>
<dbReference type="AlphaFoldDB" id="A0A8C8UD25"/>
<dbReference type="GO" id="GO:0030943">
    <property type="term" value="F:mitochondrion targeting sequence binding"/>
    <property type="evidence" value="ECO:0007669"/>
    <property type="project" value="TreeGrafter"/>
</dbReference>
<dbReference type="Pfam" id="PF02064">
    <property type="entry name" value="MAS20"/>
    <property type="match status" value="1"/>
</dbReference>
<evidence type="ECO:0000256" key="8">
    <source>
        <dbReference type="ARBA" id="ARBA00023128"/>
    </source>
</evidence>
<dbReference type="GO" id="GO:0030150">
    <property type="term" value="P:protein import into mitochondrial matrix"/>
    <property type="evidence" value="ECO:0007669"/>
    <property type="project" value="TreeGrafter"/>
</dbReference>
<dbReference type="PANTHER" id="PTHR12430:SF0">
    <property type="entry name" value="TRANSLOCASE OF OUTER MITOCHONDRIAL MEMBRANE 20"/>
    <property type="match status" value="1"/>
</dbReference>
<reference evidence="10" key="3">
    <citation type="submission" date="2025-09" db="UniProtKB">
        <authorList>
            <consortium name="Ensembl"/>
        </authorList>
    </citation>
    <scope>IDENTIFICATION</scope>
</reference>
<dbReference type="InterPro" id="IPR022422">
    <property type="entry name" value="MAS20_rcpt_metazoan"/>
</dbReference>
<dbReference type="GO" id="GO:0016031">
    <property type="term" value="P:tRNA import into mitochondrion"/>
    <property type="evidence" value="ECO:0007669"/>
    <property type="project" value="TreeGrafter"/>
</dbReference>
<comment type="subcellular location">
    <subcellularLocation>
        <location evidence="1">Mitochondrion outer membrane</location>
        <topology evidence="1">Single-pass membrane protein</topology>
    </subcellularLocation>
</comment>
<evidence type="ECO:0000313" key="11">
    <source>
        <dbReference type="Proteomes" id="UP000694547"/>
    </source>
</evidence>
<reference evidence="10" key="2">
    <citation type="submission" date="2025-08" db="UniProtKB">
        <authorList>
            <consortium name="Ensembl"/>
        </authorList>
    </citation>
    <scope>IDENTIFICATION</scope>
</reference>
<keyword evidence="9" id="KW-0472">Membrane</keyword>
<protein>
    <submittedName>
        <fullName evidence="10">Uncharacterized protein</fullName>
    </submittedName>
</protein>
<dbReference type="Ensembl" id="ENSPEMT00000035279.1">
    <property type="protein sequence ID" value="ENSPEMP00000029888.1"/>
    <property type="gene ID" value="ENSPEMG00000029446.1"/>
</dbReference>
<dbReference type="Proteomes" id="UP000694547">
    <property type="component" value="Chromosome 14"/>
</dbReference>
<evidence type="ECO:0000256" key="7">
    <source>
        <dbReference type="ARBA" id="ARBA00022989"/>
    </source>
</evidence>
<dbReference type="GO" id="GO:0008320">
    <property type="term" value="F:protein transmembrane transporter activity"/>
    <property type="evidence" value="ECO:0007669"/>
    <property type="project" value="TreeGrafter"/>
</dbReference>
<keyword evidence="5" id="KW-1000">Mitochondrion outer membrane</keyword>
<dbReference type="PRINTS" id="PR01989">
    <property type="entry name" value="EUOM20RECPTR"/>
</dbReference>
<evidence type="ECO:0000256" key="1">
    <source>
        <dbReference type="ARBA" id="ARBA00004572"/>
    </source>
</evidence>
<dbReference type="InterPro" id="IPR023392">
    <property type="entry name" value="Tom20_dom_sf"/>
</dbReference>
<dbReference type="GO" id="GO:0006605">
    <property type="term" value="P:protein targeting"/>
    <property type="evidence" value="ECO:0007669"/>
    <property type="project" value="InterPro"/>
</dbReference>
<reference evidence="10 11" key="1">
    <citation type="submission" date="2018-10" db="EMBL/GenBank/DDBJ databases">
        <title>Improved assembly of the deer mouse Peromyscus maniculatus genome.</title>
        <authorList>
            <person name="Lassance J.-M."/>
            <person name="Hoekstra H.E."/>
        </authorList>
    </citation>
    <scope>NUCLEOTIDE SEQUENCE [LARGE SCALE GENOMIC DNA]</scope>
</reference>
<evidence type="ECO:0000256" key="9">
    <source>
        <dbReference type="ARBA" id="ARBA00023136"/>
    </source>
</evidence>
<evidence type="ECO:0000256" key="3">
    <source>
        <dbReference type="ARBA" id="ARBA00022448"/>
    </source>
</evidence>
<keyword evidence="6" id="KW-0653">Protein transport</keyword>
<evidence type="ECO:0000256" key="4">
    <source>
        <dbReference type="ARBA" id="ARBA00022692"/>
    </source>
</evidence>
<dbReference type="GO" id="GO:0005742">
    <property type="term" value="C:mitochondrial outer membrane translocase complex"/>
    <property type="evidence" value="ECO:0007669"/>
    <property type="project" value="InterPro"/>
</dbReference>
<sequence length="115" mass="12863">MTQASKGCGEEDQHCHHGHVLCPLLGHCIYFYHKRLSDPQLQEMEKGVKHLTKAIAVGGQPQQMLQLLQQMLPQPVFQMIVNVQSLAGVDVSEPVINTMRSVKNDFTISLEADQL</sequence>
<evidence type="ECO:0000256" key="5">
    <source>
        <dbReference type="ARBA" id="ARBA00022787"/>
    </source>
</evidence>
<dbReference type="InterPro" id="IPR002056">
    <property type="entry name" value="MAS20"/>
</dbReference>
<keyword evidence="11" id="KW-1185">Reference proteome</keyword>